<dbReference type="InterPro" id="IPR027417">
    <property type="entry name" value="P-loop_NTPase"/>
</dbReference>
<dbReference type="CDD" id="cd18586">
    <property type="entry name" value="ABC_6TM_PrtD_like"/>
    <property type="match status" value="1"/>
</dbReference>
<dbReference type="PANTHER" id="PTHR43394:SF1">
    <property type="entry name" value="ATP-BINDING CASSETTE SUB-FAMILY B MEMBER 10, MITOCHONDRIAL"/>
    <property type="match status" value="1"/>
</dbReference>
<evidence type="ECO:0000256" key="3">
    <source>
        <dbReference type="ARBA" id="ARBA00022741"/>
    </source>
</evidence>
<gene>
    <name evidence="11" type="ORF">PL336_16920</name>
</gene>
<dbReference type="Proteomes" id="UP001210770">
    <property type="component" value="Plasmid unnamed1"/>
</dbReference>
<dbReference type="InterPro" id="IPR017871">
    <property type="entry name" value="ABC_transporter-like_CS"/>
</dbReference>
<keyword evidence="6 8" id="KW-0472">Membrane</keyword>
<feature type="transmembrane region" description="Helical" evidence="8">
    <location>
        <begin position="265"/>
        <end position="283"/>
    </location>
</feature>
<keyword evidence="5 8" id="KW-1133">Transmembrane helix</keyword>
<dbReference type="SUPFAM" id="SSF90123">
    <property type="entry name" value="ABC transporter transmembrane region"/>
    <property type="match status" value="1"/>
</dbReference>
<dbReference type="RefSeq" id="WP_271690076.1">
    <property type="nucleotide sequence ID" value="NZ_CP116424.1"/>
</dbReference>
<accession>A0AAX3LUI7</accession>
<dbReference type="AlphaFoldDB" id="A0AAX3LUI7"/>
<geneLocation type="plasmid" evidence="11 12">
    <name>unnamed1</name>
</geneLocation>
<dbReference type="SUPFAM" id="SSF52540">
    <property type="entry name" value="P-loop containing nucleoside triphosphate hydrolases"/>
    <property type="match status" value="1"/>
</dbReference>
<feature type="transmembrane region" description="Helical" evidence="8">
    <location>
        <begin position="75"/>
        <end position="94"/>
    </location>
</feature>
<feature type="transmembrane region" description="Helical" evidence="8">
    <location>
        <begin position="178"/>
        <end position="196"/>
    </location>
</feature>
<dbReference type="SMART" id="SM00382">
    <property type="entry name" value="AAA"/>
    <property type="match status" value="1"/>
</dbReference>
<feature type="domain" description="ABC transporter" evidence="9">
    <location>
        <begin position="349"/>
        <end position="585"/>
    </location>
</feature>
<dbReference type="InterPro" id="IPR039421">
    <property type="entry name" value="Type_1_exporter"/>
</dbReference>
<evidence type="ECO:0000313" key="12">
    <source>
        <dbReference type="Proteomes" id="UP001210770"/>
    </source>
</evidence>
<feature type="domain" description="ABC transmembrane type-1" evidence="10">
    <location>
        <begin position="42"/>
        <end position="318"/>
    </location>
</feature>
<evidence type="ECO:0000256" key="1">
    <source>
        <dbReference type="ARBA" id="ARBA00004651"/>
    </source>
</evidence>
<dbReference type="InterPro" id="IPR036640">
    <property type="entry name" value="ABC1_TM_sf"/>
</dbReference>
<proteinExistence type="predicted"/>
<feature type="transmembrane region" description="Helical" evidence="8">
    <location>
        <begin position="38"/>
        <end position="63"/>
    </location>
</feature>
<dbReference type="Gene3D" id="1.20.1560.10">
    <property type="entry name" value="ABC transporter type 1, transmembrane domain"/>
    <property type="match status" value="1"/>
</dbReference>
<dbReference type="PROSITE" id="PS00211">
    <property type="entry name" value="ABC_TRANSPORTER_1"/>
    <property type="match status" value="1"/>
</dbReference>
<evidence type="ECO:0000256" key="6">
    <source>
        <dbReference type="ARBA" id="ARBA00023136"/>
    </source>
</evidence>
<evidence type="ECO:0000256" key="5">
    <source>
        <dbReference type="ARBA" id="ARBA00022989"/>
    </source>
</evidence>
<keyword evidence="3" id="KW-0547">Nucleotide-binding</keyword>
<keyword evidence="11" id="KW-0614">Plasmid</keyword>
<evidence type="ECO:0000259" key="10">
    <source>
        <dbReference type="PROSITE" id="PS50929"/>
    </source>
</evidence>
<organism evidence="11 12">
    <name type="scientific">Sulfitobacter faviae</name>
    <dbReference type="NCBI Taxonomy" id="1775881"/>
    <lineage>
        <taxon>Bacteria</taxon>
        <taxon>Pseudomonadati</taxon>
        <taxon>Pseudomonadota</taxon>
        <taxon>Alphaproteobacteria</taxon>
        <taxon>Rhodobacterales</taxon>
        <taxon>Roseobacteraceae</taxon>
        <taxon>Sulfitobacter</taxon>
    </lineage>
</organism>
<dbReference type="NCBIfam" id="TIGR01842">
    <property type="entry name" value="type_I_sec_PrtD"/>
    <property type="match status" value="1"/>
</dbReference>
<dbReference type="InterPro" id="IPR003593">
    <property type="entry name" value="AAA+_ATPase"/>
</dbReference>
<evidence type="ECO:0000256" key="2">
    <source>
        <dbReference type="ARBA" id="ARBA00022692"/>
    </source>
</evidence>
<dbReference type="Gene3D" id="3.40.50.300">
    <property type="entry name" value="P-loop containing nucleotide triphosphate hydrolases"/>
    <property type="match status" value="1"/>
</dbReference>
<dbReference type="Pfam" id="PF00005">
    <property type="entry name" value="ABC_tran"/>
    <property type="match status" value="1"/>
</dbReference>
<dbReference type="InterPro" id="IPR011527">
    <property type="entry name" value="ABC1_TM_dom"/>
</dbReference>
<dbReference type="Pfam" id="PF00664">
    <property type="entry name" value="ABC_membrane"/>
    <property type="match status" value="1"/>
</dbReference>
<evidence type="ECO:0000256" key="8">
    <source>
        <dbReference type="SAM" id="Phobius"/>
    </source>
</evidence>
<sequence length="598" mass="64703">MTFIEKAFIAKRLCLAVKDVYPMSASNPLQQAYRKFRAIFGATILFSFFVNLLMFVGPLYMLQIYDRVLSSRNEMTLAVITAIAVALLITYGTLEFVRSRMLVRAGLQFDSILSRPLFDRVARMQLVNPASGARTTLGDADKVRSFITGQGVLAFFDVPWTPIFLALCFAFHPWLGWVAATGTVVIFTLALLNEYLTRNALQSANTEGQQASEFAGATMQNAEVIRAMGMQDALAERWQIKRNGMLVSQATASDWAGAVMSSSKFVRMALQVAILGTGAYLAMQGEISAGVMIAASIVMGRALAPVEQAVGQWKEFVAARQSNARLKKLFEAVTEEPTRLQQPQPKGHLSAEAVTTVVPGTRDTILRGVSFDLPAGKTLALIGPSGSGKSTLARHLVGVGDPINGAIRLDQVELPHWDRNQLGKTIGYLPQDVKLFSGTVAENISRFMEGATDDDIIAAAKLAGAHEMISGLSDGYATQIGNGGGRLSGGQRQRVGLARALFGNPSLVVLDEPNANLDSEGEDALARCLTQLKSEGKTIVLVTHKANILSATDFTLILKDGTVQRFVATKELLQPQQQPKQQKPQQQPQTISLSTAKL</sequence>
<dbReference type="PROSITE" id="PS50929">
    <property type="entry name" value="ABC_TM1F"/>
    <property type="match status" value="1"/>
</dbReference>
<dbReference type="EMBL" id="CP116424">
    <property type="protein sequence ID" value="WCE71936.1"/>
    <property type="molecule type" value="Genomic_DNA"/>
</dbReference>
<dbReference type="GO" id="GO:0015421">
    <property type="term" value="F:ABC-type oligopeptide transporter activity"/>
    <property type="evidence" value="ECO:0007669"/>
    <property type="project" value="TreeGrafter"/>
</dbReference>
<evidence type="ECO:0000313" key="11">
    <source>
        <dbReference type="EMBL" id="WCE71936.1"/>
    </source>
</evidence>
<dbReference type="GO" id="GO:0030253">
    <property type="term" value="P:protein secretion by the type I secretion system"/>
    <property type="evidence" value="ECO:0007669"/>
    <property type="project" value="InterPro"/>
</dbReference>
<feature type="transmembrane region" description="Helical" evidence="8">
    <location>
        <begin position="152"/>
        <end position="172"/>
    </location>
</feature>
<dbReference type="GO" id="GO:0005524">
    <property type="term" value="F:ATP binding"/>
    <property type="evidence" value="ECO:0007669"/>
    <property type="project" value="UniProtKB-KW"/>
</dbReference>
<feature type="compositionally biased region" description="Low complexity" evidence="7">
    <location>
        <begin position="574"/>
        <end position="589"/>
    </location>
</feature>
<feature type="region of interest" description="Disordered" evidence="7">
    <location>
        <begin position="574"/>
        <end position="598"/>
    </location>
</feature>
<dbReference type="GO" id="GO:0016887">
    <property type="term" value="F:ATP hydrolysis activity"/>
    <property type="evidence" value="ECO:0007669"/>
    <property type="project" value="InterPro"/>
</dbReference>
<dbReference type="PANTHER" id="PTHR43394">
    <property type="entry name" value="ATP-DEPENDENT PERMEASE MDL1, MITOCHONDRIAL"/>
    <property type="match status" value="1"/>
</dbReference>
<name>A0AAX3LUI7_9RHOB</name>
<keyword evidence="4" id="KW-0067">ATP-binding</keyword>
<dbReference type="InterPro" id="IPR010128">
    <property type="entry name" value="ATPase_T1SS_PrtD-like"/>
</dbReference>
<keyword evidence="2 8" id="KW-0812">Transmembrane</keyword>
<reference evidence="11" key="1">
    <citation type="submission" date="2023-01" db="EMBL/GenBank/DDBJ databases">
        <title>Comparative genomic analysis of cold water coral derived Sulfitobacter faviae: insights into their metabolism and habitat adaptation.</title>
        <authorList>
            <person name="Guo Y."/>
            <person name="Lin S."/>
            <person name="Huang Z."/>
            <person name="Tang K."/>
            <person name="Wang X."/>
        </authorList>
    </citation>
    <scope>NUCLEOTIDE SEQUENCE</scope>
    <source>
        <strain evidence="11">SCSIO W_1865</strain>
        <plasmid evidence="11">unnamed1</plasmid>
    </source>
</reference>
<evidence type="ECO:0000256" key="7">
    <source>
        <dbReference type="SAM" id="MobiDB-lite"/>
    </source>
</evidence>
<evidence type="ECO:0000259" key="9">
    <source>
        <dbReference type="PROSITE" id="PS50893"/>
    </source>
</evidence>
<evidence type="ECO:0000256" key="4">
    <source>
        <dbReference type="ARBA" id="ARBA00022840"/>
    </source>
</evidence>
<dbReference type="InterPro" id="IPR047957">
    <property type="entry name" value="ABC_AprD-like_6TM"/>
</dbReference>
<dbReference type="GO" id="GO:0005886">
    <property type="term" value="C:plasma membrane"/>
    <property type="evidence" value="ECO:0007669"/>
    <property type="project" value="UniProtKB-SubCell"/>
</dbReference>
<protein>
    <submittedName>
        <fullName evidence="11">Type I secretion system permease/ATPase</fullName>
    </submittedName>
</protein>
<dbReference type="GO" id="GO:0030256">
    <property type="term" value="C:type I protein secretion system complex"/>
    <property type="evidence" value="ECO:0007669"/>
    <property type="project" value="InterPro"/>
</dbReference>
<dbReference type="InterPro" id="IPR003439">
    <property type="entry name" value="ABC_transporter-like_ATP-bd"/>
</dbReference>
<comment type="subcellular location">
    <subcellularLocation>
        <location evidence="1">Cell membrane</location>
        <topology evidence="1">Multi-pass membrane protein</topology>
    </subcellularLocation>
</comment>
<dbReference type="PROSITE" id="PS50893">
    <property type="entry name" value="ABC_TRANSPORTER_2"/>
    <property type="match status" value="1"/>
</dbReference>